<evidence type="ECO:0000313" key="1">
    <source>
        <dbReference type="EMBL" id="DAE30546.1"/>
    </source>
</evidence>
<protein>
    <submittedName>
        <fullName evidence="1">Uncharacterized protein</fullName>
    </submittedName>
</protein>
<sequence length="30" mass="3445">MSVFYIQMNVLSSTKILNKCSCRYMSNIGI</sequence>
<reference evidence="1" key="1">
    <citation type="journal article" date="2021" name="Proc. Natl. Acad. Sci. U.S.A.">
        <title>A Catalog of Tens of Thousands of Viruses from Human Metagenomes Reveals Hidden Associations with Chronic Diseases.</title>
        <authorList>
            <person name="Tisza M.J."/>
            <person name="Buck C.B."/>
        </authorList>
    </citation>
    <scope>NUCLEOTIDE SEQUENCE</scope>
    <source>
        <strain evidence="1">Ctiha2</strain>
    </source>
</reference>
<accession>A0A8S5RHF3</accession>
<proteinExistence type="predicted"/>
<dbReference type="EMBL" id="BK059104">
    <property type="protein sequence ID" value="DAE30546.1"/>
    <property type="molecule type" value="Genomic_DNA"/>
</dbReference>
<name>A0A8S5RHF3_9VIRU</name>
<organism evidence="1">
    <name type="scientific">virus sp. ctiha2</name>
    <dbReference type="NCBI Taxonomy" id="2827299"/>
    <lineage>
        <taxon>Viruses</taxon>
    </lineage>
</organism>